<dbReference type="Pfam" id="PF00169">
    <property type="entry name" value="PH"/>
    <property type="match status" value="1"/>
</dbReference>
<dbReference type="GO" id="GO:0042147">
    <property type="term" value="P:retrograde transport, endosome to Golgi"/>
    <property type="evidence" value="ECO:0007669"/>
    <property type="project" value="TreeGrafter"/>
</dbReference>
<dbReference type="GO" id="GO:0005769">
    <property type="term" value="C:early endosome"/>
    <property type="evidence" value="ECO:0007669"/>
    <property type="project" value="TreeGrafter"/>
</dbReference>
<dbReference type="GO" id="GO:0007032">
    <property type="term" value="P:endosome organization"/>
    <property type="evidence" value="ECO:0007669"/>
    <property type="project" value="TreeGrafter"/>
</dbReference>
<dbReference type="EMBL" id="QUSY01000086">
    <property type="protein sequence ID" value="RHY33219.1"/>
    <property type="molecule type" value="Genomic_DNA"/>
</dbReference>
<gene>
    <name evidence="3" type="ORF">DYB32_001792</name>
</gene>
<dbReference type="GO" id="GO:0005829">
    <property type="term" value="C:cytosol"/>
    <property type="evidence" value="ECO:0007669"/>
    <property type="project" value="GOC"/>
</dbReference>
<dbReference type="InterPro" id="IPR011993">
    <property type="entry name" value="PH-like_dom_sf"/>
</dbReference>
<dbReference type="PROSITE" id="PS50003">
    <property type="entry name" value="PH_DOMAIN"/>
    <property type="match status" value="1"/>
</dbReference>
<dbReference type="Gene3D" id="2.30.29.30">
    <property type="entry name" value="Pleckstrin-homology domain (PH domain)/Phosphotyrosine-binding domain (PTB)"/>
    <property type="match status" value="1"/>
</dbReference>
<evidence type="ECO:0000256" key="1">
    <source>
        <dbReference type="ARBA" id="ARBA00022553"/>
    </source>
</evidence>
<dbReference type="InterPro" id="IPR001849">
    <property type="entry name" value="PH_domain"/>
</dbReference>
<dbReference type="Proteomes" id="UP000285060">
    <property type="component" value="Unassembled WGS sequence"/>
</dbReference>
<dbReference type="InterPro" id="IPR045188">
    <property type="entry name" value="Boi1/Boi2-like"/>
</dbReference>
<dbReference type="SUPFAM" id="SSF50729">
    <property type="entry name" value="PH domain-like"/>
    <property type="match status" value="1"/>
</dbReference>
<dbReference type="PANTHER" id="PTHR22902:SF27">
    <property type="entry name" value="PLECKSTRIN HOMOLOGY DOMAIN-CONTAINING FAMILY A MEMBER 3"/>
    <property type="match status" value="1"/>
</dbReference>
<evidence type="ECO:0000313" key="4">
    <source>
        <dbReference type="Proteomes" id="UP000285060"/>
    </source>
</evidence>
<accession>A0A3R6YDZ2</accession>
<evidence type="ECO:0000259" key="2">
    <source>
        <dbReference type="PROSITE" id="PS50003"/>
    </source>
</evidence>
<sequence>MTSLIEAAVPAPSTCPSSASTMTEDNVVRTGILYKKGSKTGFFGRRNWKPRYFTLTWNKLSYYLHEGGELKGEIDLRQCTSKDIQVMPEDCKKTGHSASSIWRISVSTPARRLFIAAVSEYEMNEWLEDLMDVISRLERSEGKASDVVRPSDVNLPTSFVRPSLMDSVDLLARANPRRFTLMPARVHLRRRVIAQQQRDRFSCDGLTVPVA</sequence>
<dbReference type="PANTHER" id="PTHR22902">
    <property type="entry name" value="SESQUIPEDALIAN"/>
    <property type="match status" value="1"/>
</dbReference>
<keyword evidence="1" id="KW-0597">Phosphoprotein</keyword>
<dbReference type="GO" id="GO:0005802">
    <property type="term" value="C:trans-Golgi network"/>
    <property type="evidence" value="ECO:0007669"/>
    <property type="project" value="TreeGrafter"/>
</dbReference>
<dbReference type="AlphaFoldDB" id="A0A3R6YDZ2"/>
<proteinExistence type="predicted"/>
<dbReference type="GO" id="GO:0055037">
    <property type="term" value="C:recycling endosome"/>
    <property type="evidence" value="ECO:0007669"/>
    <property type="project" value="TreeGrafter"/>
</dbReference>
<evidence type="ECO:0000313" key="3">
    <source>
        <dbReference type="EMBL" id="RHY33219.1"/>
    </source>
</evidence>
<reference evidence="3 4" key="1">
    <citation type="submission" date="2018-08" db="EMBL/GenBank/DDBJ databases">
        <title>Aphanomyces genome sequencing and annotation.</title>
        <authorList>
            <person name="Minardi D."/>
            <person name="Oidtmann B."/>
            <person name="Van Der Giezen M."/>
            <person name="Studholme D.J."/>
        </authorList>
    </citation>
    <scope>NUCLEOTIDE SEQUENCE [LARGE SCALE GENOMIC DNA]</scope>
    <source>
        <strain evidence="3 4">NJM0002</strain>
    </source>
</reference>
<feature type="domain" description="PH" evidence="2">
    <location>
        <begin position="26"/>
        <end position="135"/>
    </location>
</feature>
<keyword evidence="4" id="KW-1185">Reference proteome</keyword>
<comment type="caution">
    <text evidence="3">The sequence shown here is derived from an EMBL/GenBank/DDBJ whole genome shotgun (WGS) entry which is preliminary data.</text>
</comment>
<dbReference type="VEuPathDB" id="FungiDB:H310_09246"/>
<name>A0A3R6YDZ2_9STRA</name>
<dbReference type="SMART" id="SM00233">
    <property type="entry name" value="PH"/>
    <property type="match status" value="1"/>
</dbReference>
<dbReference type="GO" id="GO:0001881">
    <property type="term" value="P:receptor recycling"/>
    <property type="evidence" value="ECO:0007669"/>
    <property type="project" value="TreeGrafter"/>
</dbReference>
<organism evidence="3 4">
    <name type="scientific">Aphanomyces invadans</name>
    <dbReference type="NCBI Taxonomy" id="157072"/>
    <lineage>
        <taxon>Eukaryota</taxon>
        <taxon>Sar</taxon>
        <taxon>Stramenopiles</taxon>
        <taxon>Oomycota</taxon>
        <taxon>Saprolegniomycetes</taxon>
        <taxon>Saprolegniales</taxon>
        <taxon>Verrucalvaceae</taxon>
        <taxon>Aphanomyces</taxon>
    </lineage>
</organism>
<protein>
    <recommendedName>
        <fullName evidence="2">PH domain-containing protein</fullName>
    </recommendedName>
</protein>